<sequence>MADPAYRRMRPEERREQILGAALSLIAVSGYDGVALEDFATAAGVTKAGLLHYFSSKEQLLIAVLERRDELDQAAGEIPERPATDAAGARKVMDQVVSRNMDQQELIRLFTVLSAEALDPAHPAHEYYCRRQDRVRTLLTEQLFAWHADPEDAAVELMGFLDGLQLNWLRDPTIDFQRHWASFADRLFGVRSGSTDAP</sequence>
<keyword evidence="3" id="KW-0804">Transcription</keyword>
<evidence type="ECO:0000313" key="7">
    <source>
        <dbReference type="Proteomes" id="UP000093898"/>
    </source>
</evidence>
<evidence type="ECO:0000256" key="1">
    <source>
        <dbReference type="ARBA" id="ARBA00023015"/>
    </source>
</evidence>
<dbReference type="GO" id="GO:0003700">
    <property type="term" value="F:DNA-binding transcription factor activity"/>
    <property type="evidence" value="ECO:0007669"/>
    <property type="project" value="TreeGrafter"/>
</dbReference>
<organism evidence="6 7">
    <name type="scientific">Mycolicibacterium mucogenicum</name>
    <name type="common">Mycobacterium mucogenicum</name>
    <dbReference type="NCBI Taxonomy" id="56689"/>
    <lineage>
        <taxon>Bacteria</taxon>
        <taxon>Bacillati</taxon>
        <taxon>Actinomycetota</taxon>
        <taxon>Actinomycetes</taxon>
        <taxon>Mycobacteriales</taxon>
        <taxon>Mycobacteriaceae</taxon>
        <taxon>Mycolicibacterium</taxon>
    </lineage>
</organism>
<evidence type="ECO:0000256" key="2">
    <source>
        <dbReference type="ARBA" id="ARBA00023125"/>
    </source>
</evidence>
<dbReference type="Proteomes" id="UP000093898">
    <property type="component" value="Unassembled WGS sequence"/>
</dbReference>
<comment type="caution">
    <text evidence="6">The sequence shown here is derived from an EMBL/GenBank/DDBJ whole genome shotgun (WGS) entry which is preliminary data.</text>
</comment>
<reference evidence="7" key="1">
    <citation type="submission" date="2016-06" db="EMBL/GenBank/DDBJ databases">
        <authorList>
            <person name="Sutton G."/>
            <person name="Brinkac L."/>
            <person name="Sanka R."/>
            <person name="Adams M."/>
            <person name="Lau E."/>
            <person name="Garcia-Basteiro A."/>
            <person name="Lopez-Varela E."/>
            <person name="Palencia S."/>
        </authorList>
    </citation>
    <scope>NUCLEOTIDE SEQUENCE [LARGE SCALE GENOMIC DNA]</scope>
    <source>
        <strain evidence="7">1127319.6</strain>
    </source>
</reference>
<dbReference type="Gene3D" id="1.10.357.10">
    <property type="entry name" value="Tetracycline Repressor, domain 2"/>
    <property type="match status" value="1"/>
</dbReference>
<dbReference type="OrthoDB" id="7505659at2"/>
<dbReference type="PRINTS" id="PR00455">
    <property type="entry name" value="HTHTETR"/>
</dbReference>
<feature type="DNA-binding region" description="H-T-H motif" evidence="4">
    <location>
        <begin position="35"/>
        <end position="54"/>
    </location>
</feature>
<dbReference type="AlphaFoldDB" id="A0A1A3H9D5"/>
<dbReference type="PANTHER" id="PTHR30055:SF234">
    <property type="entry name" value="HTH-TYPE TRANSCRIPTIONAL REGULATOR BETI"/>
    <property type="match status" value="1"/>
</dbReference>
<accession>A0A1A3H9D5</accession>
<dbReference type="InterPro" id="IPR009057">
    <property type="entry name" value="Homeodomain-like_sf"/>
</dbReference>
<proteinExistence type="predicted"/>
<dbReference type="GO" id="GO:0000976">
    <property type="term" value="F:transcription cis-regulatory region binding"/>
    <property type="evidence" value="ECO:0007669"/>
    <property type="project" value="TreeGrafter"/>
</dbReference>
<dbReference type="PROSITE" id="PS50977">
    <property type="entry name" value="HTH_TETR_2"/>
    <property type="match status" value="1"/>
</dbReference>
<evidence type="ECO:0000256" key="3">
    <source>
        <dbReference type="ARBA" id="ARBA00023163"/>
    </source>
</evidence>
<feature type="domain" description="HTH tetR-type" evidence="5">
    <location>
        <begin position="12"/>
        <end position="72"/>
    </location>
</feature>
<name>A0A1A3H9D5_MYCMU</name>
<keyword evidence="2 4" id="KW-0238">DNA-binding</keyword>
<evidence type="ECO:0000259" key="5">
    <source>
        <dbReference type="PROSITE" id="PS50977"/>
    </source>
</evidence>
<evidence type="ECO:0000313" key="6">
    <source>
        <dbReference type="EMBL" id="OBJ44655.1"/>
    </source>
</evidence>
<keyword evidence="1" id="KW-0805">Transcription regulation</keyword>
<dbReference type="EMBL" id="LZLC01000055">
    <property type="protein sequence ID" value="OBJ44655.1"/>
    <property type="molecule type" value="Genomic_DNA"/>
</dbReference>
<dbReference type="InterPro" id="IPR036271">
    <property type="entry name" value="Tet_transcr_reg_TetR-rel_C_sf"/>
</dbReference>
<gene>
    <name evidence="6" type="ORF">A5630_16095</name>
</gene>
<protein>
    <recommendedName>
        <fullName evidence="5">HTH tetR-type domain-containing protein</fullName>
    </recommendedName>
</protein>
<dbReference type="PANTHER" id="PTHR30055">
    <property type="entry name" value="HTH-TYPE TRANSCRIPTIONAL REGULATOR RUTR"/>
    <property type="match status" value="1"/>
</dbReference>
<dbReference type="Pfam" id="PF00440">
    <property type="entry name" value="TetR_N"/>
    <property type="match status" value="1"/>
</dbReference>
<dbReference type="SUPFAM" id="SSF46689">
    <property type="entry name" value="Homeodomain-like"/>
    <property type="match status" value="1"/>
</dbReference>
<evidence type="ECO:0000256" key="4">
    <source>
        <dbReference type="PROSITE-ProRule" id="PRU00335"/>
    </source>
</evidence>
<dbReference type="SUPFAM" id="SSF48498">
    <property type="entry name" value="Tetracyclin repressor-like, C-terminal domain"/>
    <property type="match status" value="1"/>
</dbReference>
<dbReference type="InterPro" id="IPR001647">
    <property type="entry name" value="HTH_TetR"/>
</dbReference>
<dbReference type="InterPro" id="IPR050109">
    <property type="entry name" value="HTH-type_TetR-like_transc_reg"/>
</dbReference>
<dbReference type="RefSeq" id="WP_064979477.1">
    <property type="nucleotide sequence ID" value="NZ_LZLC01000055.1"/>
</dbReference>